<dbReference type="EMBL" id="CXST01000002">
    <property type="protein sequence ID" value="CTQ44147.1"/>
    <property type="molecule type" value="Genomic_DNA"/>
</dbReference>
<proteinExistence type="predicted"/>
<dbReference type="CDD" id="cd00207">
    <property type="entry name" value="fer2"/>
    <property type="match status" value="1"/>
</dbReference>
<dbReference type="GO" id="GO:0051213">
    <property type="term" value="F:dioxygenase activity"/>
    <property type="evidence" value="ECO:0007669"/>
    <property type="project" value="UniProtKB-KW"/>
</dbReference>
<dbReference type="SUPFAM" id="SSF54292">
    <property type="entry name" value="2Fe-2S ferredoxin-like"/>
    <property type="match status" value="1"/>
</dbReference>
<dbReference type="InterPro" id="IPR036010">
    <property type="entry name" value="2Fe-2S_ferredoxin-like_sf"/>
</dbReference>
<keyword evidence="3" id="KW-0560">Oxidoreductase</keyword>
<feature type="domain" description="2Fe-2S ferredoxin-type" evidence="1">
    <location>
        <begin position="4"/>
        <end position="85"/>
    </location>
</feature>
<sequence>MSKSTCTVTINGKAIKANVGDTLIDAGLGGRLVIPHDCCSGQCETCRVRVLSGQIDDMGTREKDTVLGCLSVLEGDAEIAYDPVPLVKTTKGTVESIRPIKDGYLEVRVRTARPVPWLPGQYLRATFAGYPPRDYSPTTPLNLDAEENVLVFHIKVYPDSIVSSKLGKEIAKGHAVKLRGPFGNAFLRRQQNPILLTSTGTGFAPIWSIAVAASLGQTGREIRIIAGSRTRDGIYMRDAVRWLQGRGIPITLTAGDGDDETVRKARPHELVGQLTPDHVVYSAGAPSHVDAMREIALGAGATFYADPFYVAEEESGLLALAGNLIRKASAPFTSASAG</sequence>
<dbReference type="InterPro" id="IPR017938">
    <property type="entry name" value="Riboflavin_synthase-like_b-brl"/>
</dbReference>
<dbReference type="PRINTS" id="PR00410">
    <property type="entry name" value="PHEHYDRXLASE"/>
</dbReference>
<dbReference type="InterPro" id="IPR012675">
    <property type="entry name" value="Beta-grasp_dom_sf"/>
</dbReference>
<dbReference type="EC" id="1.18.1.2" evidence="3"/>
<organism evidence="3 4">
    <name type="scientific">Roseibium aggregatum</name>
    <dbReference type="NCBI Taxonomy" id="187304"/>
    <lineage>
        <taxon>Bacteria</taxon>
        <taxon>Pseudomonadati</taxon>
        <taxon>Pseudomonadota</taxon>
        <taxon>Alphaproteobacteria</taxon>
        <taxon>Hyphomicrobiales</taxon>
        <taxon>Stappiaceae</taxon>
        <taxon>Roseibium</taxon>
    </lineage>
</organism>
<dbReference type="Pfam" id="PF00111">
    <property type="entry name" value="Fer2"/>
    <property type="match status" value="1"/>
</dbReference>
<keyword evidence="4" id="KW-1185">Reference proteome</keyword>
<dbReference type="GO" id="GO:0004324">
    <property type="term" value="F:ferredoxin-NADP+ reductase activity"/>
    <property type="evidence" value="ECO:0007669"/>
    <property type="project" value="UniProtKB-EC"/>
</dbReference>
<dbReference type="Proteomes" id="UP000048926">
    <property type="component" value="Unassembled WGS sequence"/>
</dbReference>
<evidence type="ECO:0000259" key="1">
    <source>
        <dbReference type="PROSITE" id="PS51085"/>
    </source>
</evidence>
<gene>
    <name evidence="3" type="primary">nagAa_1</name>
    <name evidence="3" type="ORF">LAL4801_02589</name>
</gene>
<dbReference type="InterPro" id="IPR017927">
    <property type="entry name" value="FAD-bd_FR_type"/>
</dbReference>
<evidence type="ECO:0000313" key="3">
    <source>
        <dbReference type="EMBL" id="CTQ44147.1"/>
    </source>
</evidence>
<dbReference type="InterPro" id="IPR001041">
    <property type="entry name" value="2Fe-2S_ferredoxin-type"/>
</dbReference>
<dbReference type="Gene3D" id="3.10.20.30">
    <property type="match status" value="1"/>
</dbReference>
<dbReference type="GO" id="GO:0051536">
    <property type="term" value="F:iron-sulfur cluster binding"/>
    <property type="evidence" value="ECO:0007669"/>
    <property type="project" value="InterPro"/>
</dbReference>
<dbReference type="CDD" id="cd06194">
    <property type="entry name" value="FNR_N-term_Iron_sulfur_binding"/>
    <property type="match status" value="1"/>
</dbReference>
<dbReference type="PANTHER" id="PTHR47354">
    <property type="entry name" value="NADH OXIDOREDUCTASE HCR"/>
    <property type="match status" value="1"/>
</dbReference>
<accession>A0A0M6Y4D6</accession>
<dbReference type="InterPro" id="IPR050415">
    <property type="entry name" value="MRET"/>
</dbReference>
<dbReference type="SUPFAM" id="SSF63380">
    <property type="entry name" value="Riboflavin synthase domain-like"/>
    <property type="match status" value="1"/>
</dbReference>
<protein>
    <submittedName>
        <fullName evidence="3">Naphthalene 1,2-dioxygenase/salicylate 5-hydroxylase systems, ferredoxin--NAD(P)(+) reductase component</fullName>
        <ecNumber evidence="3">1.18.1.2</ecNumber>
    </submittedName>
</protein>
<keyword evidence="3" id="KW-0223">Dioxygenase</keyword>
<dbReference type="STRING" id="187304.B0E33_11075"/>
<dbReference type="PANTHER" id="PTHR47354:SF5">
    <property type="entry name" value="PROTEIN RFBI"/>
    <property type="match status" value="1"/>
</dbReference>
<dbReference type="Gene3D" id="2.40.30.10">
    <property type="entry name" value="Translation factors"/>
    <property type="match status" value="1"/>
</dbReference>
<dbReference type="InterPro" id="IPR008333">
    <property type="entry name" value="Cbr1-like_FAD-bd_dom"/>
</dbReference>
<evidence type="ECO:0000313" key="4">
    <source>
        <dbReference type="Proteomes" id="UP000048926"/>
    </source>
</evidence>
<dbReference type="SUPFAM" id="SSF52343">
    <property type="entry name" value="Ferredoxin reductase-like, C-terminal NADP-linked domain"/>
    <property type="match status" value="1"/>
</dbReference>
<dbReference type="AlphaFoldDB" id="A0A0M6Y4D6"/>
<evidence type="ECO:0000259" key="2">
    <source>
        <dbReference type="PROSITE" id="PS51384"/>
    </source>
</evidence>
<dbReference type="PROSITE" id="PS51085">
    <property type="entry name" value="2FE2S_FER_2"/>
    <property type="match status" value="1"/>
</dbReference>
<dbReference type="Pfam" id="PF00970">
    <property type="entry name" value="FAD_binding_6"/>
    <property type="match status" value="1"/>
</dbReference>
<name>A0A0M6Y4D6_9HYPH</name>
<dbReference type="Gene3D" id="3.40.50.80">
    <property type="entry name" value="Nucleotide-binding domain of ferredoxin-NADP reductase (FNR) module"/>
    <property type="match status" value="1"/>
</dbReference>
<dbReference type="OrthoDB" id="9806195at2"/>
<feature type="domain" description="FAD-binding FR-type" evidence="2">
    <location>
        <begin position="87"/>
        <end position="188"/>
    </location>
</feature>
<dbReference type="RefSeq" id="WP_055656900.1">
    <property type="nucleotide sequence ID" value="NZ_CXST01000002.1"/>
</dbReference>
<dbReference type="PROSITE" id="PS51384">
    <property type="entry name" value="FAD_FR"/>
    <property type="match status" value="1"/>
</dbReference>
<reference evidence="4" key="1">
    <citation type="submission" date="2015-07" db="EMBL/GenBank/DDBJ databases">
        <authorList>
            <person name="Rodrigo-Torres Lidia"/>
            <person name="Arahal R.David."/>
        </authorList>
    </citation>
    <scope>NUCLEOTIDE SEQUENCE [LARGE SCALE GENOMIC DNA]</scope>
    <source>
        <strain evidence="4">CECT 4801</strain>
    </source>
</reference>
<dbReference type="InterPro" id="IPR039261">
    <property type="entry name" value="FNR_nucleotide-bd"/>
</dbReference>